<reference evidence="8 9" key="1">
    <citation type="submission" date="2015-10" db="EMBL/GenBank/DDBJ databases">
        <title>Corynebacteirum lowii and Corynebacterium oculi species nova, derived from human clinical disease and and emended description of Corynebacterium mastiditis.</title>
        <authorList>
            <person name="Bernard K."/>
            <person name="Pacheco A.L."/>
            <person name="Mcdougall C."/>
            <person name="Burtx T."/>
            <person name="Weibe D."/>
            <person name="Tyler S."/>
            <person name="Olson A.B."/>
            <person name="Cnockaert M."/>
            <person name="Eguchi H."/>
            <person name="Kuwahara T."/>
            <person name="Nakayama-Imaohji H."/>
            <person name="Boudewijins M."/>
            <person name="Van Hoecke F."/>
            <person name="Bernier A.-M."/>
            <person name="Vandamme P."/>
        </authorList>
    </citation>
    <scope>NUCLEOTIDE SEQUENCE [LARGE SCALE GENOMIC DNA]</scope>
    <source>
        <strain evidence="8 9">NML 130210</strain>
    </source>
</reference>
<keyword evidence="6" id="KW-0963">Cytoplasm</keyword>
<dbReference type="PANTHER" id="PTHR23133">
    <property type="entry name" value="IMIDAZOLEGLYCEROL-PHOSPHATE DEHYDRATASE HIS7"/>
    <property type="match status" value="1"/>
</dbReference>
<dbReference type="InterPro" id="IPR020568">
    <property type="entry name" value="Ribosomal_Su5_D2-typ_SF"/>
</dbReference>
<evidence type="ECO:0000256" key="1">
    <source>
        <dbReference type="ARBA" id="ARBA00005047"/>
    </source>
</evidence>
<sequence length="200" mass="21933">MPQRIGRAERATSESQISVEINLDGAGTAQINTGLPFFDHMLTAFATHGCVDLTVQAKGDIEVDAHHTVEDTAIVLGTAIAQALGTKAGIRRFGSQQLPMDEALVEAVVDISGRPYFEMRGEPEHMVHQIIGGHYATVINRHFFASLAFHSHITLHLVCHYGRDPHHITEAEYKAVARALRQAWEPDPRVKDIPSTKGAL</sequence>
<dbReference type="NCBIfam" id="NF002111">
    <property type="entry name" value="PRK00951.2-1"/>
    <property type="match status" value="1"/>
</dbReference>
<keyword evidence="9" id="KW-1185">Reference proteome</keyword>
<dbReference type="UniPathway" id="UPA00031">
    <property type="reaction ID" value="UER00011"/>
</dbReference>
<dbReference type="NCBIfam" id="NF002114">
    <property type="entry name" value="PRK00951.2-4"/>
    <property type="match status" value="1"/>
</dbReference>
<evidence type="ECO:0000256" key="3">
    <source>
        <dbReference type="ARBA" id="ARBA00022605"/>
    </source>
</evidence>
<comment type="catalytic activity">
    <reaction evidence="6 7">
        <text>D-erythro-1-(imidazol-4-yl)glycerol 3-phosphate = 3-(imidazol-4-yl)-2-oxopropyl phosphate + H2O</text>
        <dbReference type="Rhea" id="RHEA:11040"/>
        <dbReference type="ChEBI" id="CHEBI:15377"/>
        <dbReference type="ChEBI" id="CHEBI:57766"/>
        <dbReference type="ChEBI" id="CHEBI:58278"/>
        <dbReference type="EC" id="4.2.1.19"/>
    </reaction>
</comment>
<dbReference type="GO" id="GO:0004424">
    <property type="term" value="F:imidazoleglycerol-phosphate dehydratase activity"/>
    <property type="evidence" value="ECO:0007669"/>
    <property type="project" value="UniProtKB-UniRule"/>
</dbReference>
<proteinExistence type="inferred from homology"/>
<name>A0A0Q1AF25_9CORY</name>
<comment type="subcellular location">
    <subcellularLocation>
        <location evidence="6 7">Cytoplasm</location>
    </subcellularLocation>
</comment>
<protein>
    <recommendedName>
        <fullName evidence="2 6">Imidazoleglycerol-phosphate dehydratase</fullName>
        <shortName evidence="6">IGPD</shortName>
        <ecNumber evidence="6 7">4.2.1.19</ecNumber>
    </recommendedName>
</protein>
<evidence type="ECO:0000313" key="8">
    <source>
        <dbReference type="EMBL" id="KQB85268.1"/>
    </source>
</evidence>
<dbReference type="InterPro" id="IPR000807">
    <property type="entry name" value="ImidazoleglycerolP_deHydtase"/>
</dbReference>
<dbReference type="AlphaFoldDB" id="A0A0Q1AF25"/>
<dbReference type="FunFam" id="3.30.230.40:FF:000001">
    <property type="entry name" value="Imidazoleglycerol-phosphate dehydratase HisB"/>
    <property type="match status" value="1"/>
</dbReference>
<dbReference type="PANTHER" id="PTHR23133:SF2">
    <property type="entry name" value="IMIDAZOLEGLYCEROL-PHOSPHATE DEHYDRATASE"/>
    <property type="match status" value="1"/>
</dbReference>
<dbReference type="FunFam" id="3.30.230.40:FF:000003">
    <property type="entry name" value="Imidazoleglycerol-phosphate dehydratase HisB"/>
    <property type="match status" value="1"/>
</dbReference>
<dbReference type="CDD" id="cd07914">
    <property type="entry name" value="IGPD"/>
    <property type="match status" value="1"/>
</dbReference>
<dbReference type="GO" id="GO:0005737">
    <property type="term" value="C:cytoplasm"/>
    <property type="evidence" value="ECO:0007669"/>
    <property type="project" value="UniProtKB-SubCell"/>
</dbReference>
<comment type="similarity">
    <text evidence="6 7">Belongs to the imidazoleglycerol-phosphate dehydratase family.</text>
</comment>
<accession>A0A0Q1AF25</accession>
<dbReference type="OrthoDB" id="9790411at2"/>
<organism evidence="8 9">
    <name type="scientific">Corynebacterium oculi</name>
    <dbReference type="NCBI Taxonomy" id="1544416"/>
    <lineage>
        <taxon>Bacteria</taxon>
        <taxon>Bacillati</taxon>
        <taxon>Actinomycetota</taxon>
        <taxon>Actinomycetes</taxon>
        <taxon>Mycobacteriales</taxon>
        <taxon>Corynebacteriaceae</taxon>
        <taxon>Corynebacterium</taxon>
    </lineage>
</organism>
<keyword evidence="5 6" id="KW-0456">Lyase</keyword>
<dbReference type="GO" id="GO:0000105">
    <property type="term" value="P:L-histidine biosynthetic process"/>
    <property type="evidence" value="ECO:0007669"/>
    <property type="project" value="UniProtKB-UniRule"/>
</dbReference>
<evidence type="ECO:0000256" key="7">
    <source>
        <dbReference type="RuleBase" id="RU000599"/>
    </source>
</evidence>
<comment type="caution">
    <text evidence="8">The sequence shown here is derived from an EMBL/GenBank/DDBJ whole genome shotgun (WGS) entry which is preliminary data.</text>
</comment>
<keyword evidence="4 6" id="KW-0368">Histidine biosynthesis</keyword>
<dbReference type="PATRIC" id="fig|1544416.3.peg.410"/>
<gene>
    <name evidence="6 8" type="primary">hisB</name>
    <name evidence="8" type="ORF">Cocul_00406</name>
</gene>
<dbReference type="Proteomes" id="UP000050517">
    <property type="component" value="Unassembled WGS sequence"/>
</dbReference>
<dbReference type="Pfam" id="PF00475">
    <property type="entry name" value="IGPD"/>
    <property type="match status" value="1"/>
</dbReference>
<evidence type="ECO:0000256" key="4">
    <source>
        <dbReference type="ARBA" id="ARBA00023102"/>
    </source>
</evidence>
<dbReference type="PROSITE" id="PS00955">
    <property type="entry name" value="IGP_DEHYDRATASE_2"/>
    <property type="match status" value="1"/>
</dbReference>
<comment type="pathway">
    <text evidence="1 6 7">Amino-acid biosynthesis; L-histidine biosynthesis; L-histidine from 5-phospho-alpha-D-ribose 1-diphosphate: step 6/9.</text>
</comment>
<dbReference type="STRING" id="1544416.Cocul_00406"/>
<dbReference type="RefSeq" id="WP_055121621.1">
    <property type="nucleotide sequence ID" value="NZ_LKST01000001.1"/>
</dbReference>
<dbReference type="InterPro" id="IPR038494">
    <property type="entry name" value="IGPD_sf"/>
</dbReference>
<dbReference type="EMBL" id="LKST01000001">
    <property type="protein sequence ID" value="KQB85268.1"/>
    <property type="molecule type" value="Genomic_DNA"/>
</dbReference>
<dbReference type="Gene3D" id="3.30.230.40">
    <property type="entry name" value="Imidazole glycerol phosphate dehydratase, domain 1"/>
    <property type="match status" value="2"/>
</dbReference>
<keyword evidence="3 6" id="KW-0028">Amino-acid biosynthesis</keyword>
<dbReference type="NCBIfam" id="NF002110">
    <property type="entry name" value="PRK00951.1-6"/>
    <property type="match status" value="1"/>
</dbReference>
<evidence type="ECO:0000256" key="5">
    <source>
        <dbReference type="ARBA" id="ARBA00023239"/>
    </source>
</evidence>
<dbReference type="EC" id="4.2.1.19" evidence="6 7"/>
<evidence type="ECO:0000256" key="6">
    <source>
        <dbReference type="HAMAP-Rule" id="MF_00076"/>
    </source>
</evidence>
<dbReference type="SUPFAM" id="SSF54211">
    <property type="entry name" value="Ribosomal protein S5 domain 2-like"/>
    <property type="match status" value="2"/>
</dbReference>
<evidence type="ECO:0000313" key="9">
    <source>
        <dbReference type="Proteomes" id="UP000050517"/>
    </source>
</evidence>
<dbReference type="InterPro" id="IPR020565">
    <property type="entry name" value="ImidazoleglycerP_deHydtase_CS"/>
</dbReference>
<evidence type="ECO:0000256" key="2">
    <source>
        <dbReference type="ARBA" id="ARBA00016664"/>
    </source>
</evidence>
<dbReference type="PROSITE" id="PS00954">
    <property type="entry name" value="IGP_DEHYDRATASE_1"/>
    <property type="match status" value="1"/>
</dbReference>
<dbReference type="HAMAP" id="MF_00076">
    <property type="entry name" value="HisB"/>
    <property type="match status" value="1"/>
</dbReference>